<keyword evidence="3" id="KW-1185">Reference proteome</keyword>
<dbReference type="InterPro" id="IPR007534">
    <property type="entry name" value="LuxE"/>
</dbReference>
<name>A0A225SUP8_9BURK</name>
<gene>
    <name evidence="2" type="ORF">CEJ45_11165</name>
</gene>
<evidence type="ECO:0000259" key="1">
    <source>
        <dbReference type="Pfam" id="PF04443"/>
    </source>
</evidence>
<accession>A0A225SUP8</accession>
<dbReference type="Proteomes" id="UP000214747">
    <property type="component" value="Unassembled WGS sequence"/>
</dbReference>
<dbReference type="Pfam" id="PF04443">
    <property type="entry name" value="LuxE"/>
    <property type="match status" value="1"/>
</dbReference>
<dbReference type="AlphaFoldDB" id="A0A225SUP8"/>
<comment type="caution">
    <text evidence="2">The sequence shown here is derived from an EMBL/GenBank/DDBJ whole genome shotgun (WGS) entry which is preliminary data.</text>
</comment>
<proteinExistence type="predicted"/>
<evidence type="ECO:0000313" key="3">
    <source>
        <dbReference type="Proteomes" id="UP000214747"/>
    </source>
</evidence>
<feature type="domain" description="Acyl-protein synthetase LuxE" evidence="1">
    <location>
        <begin position="14"/>
        <end position="358"/>
    </location>
</feature>
<organism evidence="2 3">
    <name type="scientific">Herbaspirillum aquaticum</name>
    <dbReference type="NCBI Taxonomy" id="568783"/>
    <lineage>
        <taxon>Bacteria</taxon>
        <taxon>Pseudomonadati</taxon>
        <taxon>Pseudomonadota</taxon>
        <taxon>Betaproteobacteria</taxon>
        <taxon>Burkholderiales</taxon>
        <taxon>Oxalobacteraceae</taxon>
        <taxon>Herbaspirillum</taxon>
    </lineage>
</organism>
<dbReference type="GO" id="GO:0047474">
    <property type="term" value="F:long-chain fatty acid--protein ligase activity"/>
    <property type="evidence" value="ECO:0007669"/>
    <property type="project" value="InterPro"/>
</dbReference>
<protein>
    <submittedName>
        <fullName evidence="2">Acyl-protein synthetase</fullName>
    </submittedName>
</protein>
<dbReference type="EMBL" id="NJGV01000008">
    <property type="protein sequence ID" value="OWY34842.1"/>
    <property type="molecule type" value="Genomic_DNA"/>
</dbReference>
<dbReference type="InterPro" id="IPR042099">
    <property type="entry name" value="ANL_N_sf"/>
</dbReference>
<sequence>MSYYEHFSIFDTNHPYGLPAGEKQRLLVELLNELTAHHLRQSVPYARIVASLGMPPVAHRLADVPFIPVRLFKHLDLLSVPRSEIFKTLTSSGTSGQAVSRIHLDRENASMQTRVLGAIVSSFLGKQRRPMVVIDADNLLAERRQFNARAAGVLGFSVYGKEHIYALDADMALKLEALDAYCNQHRARGIYAFGFTFVVWKFLCQALERSQHRLDFGPDSILIHGGGWKKLQEQSVSNTVFKATLQERAGLRHVHNYYGMVEQTGSIYMECEHGHLHASNYADVIVRDPMSFKPLPAGQPGLLQVLSLLPHSYPGHSLLTEDVGVLLGEDDCRCGRMGKYFHVNGRMQSAEIRGCSDVRQV</sequence>
<reference evidence="2 3" key="1">
    <citation type="journal article" date="2010" name="Int. J. Syst. Evol. Microbiol.">
        <title>Reclassification of Herbaspirillum putei as a later heterotypic synonym of Herbaspirillum huttiense, with the description of H. huttiense subsp. huttiense subsp. nov. and H. huttiense subsp. putei subsp. nov., comb. nov., and description of Herbaspirillum aquaticum sp. nov.</title>
        <authorList>
            <person name="Dobritsa A.P."/>
            <person name="Reddy M.C."/>
            <person name="Samadpour M."/>
        </authorList>
    </citation>
    <scope>NUCLEOTIDE SEQUENCE [LARGE SCALE GENOMIC DNA]</scope>
    <source>
        <strain evidence="2 3">IEH 4430</strain>
    </source>
</reference>
<evidence type="ECO:0000313" key="2">
    <source>
        <dbReference type="EMBL" id="OWY34842.1"/>
    </source>
</evidence>
<dbReference type="GO" id="GO:0008218">
    <property type="term" value="P:bioluminescence"/>
    <property type="evidence" value="ECO:0007669"/>
    <property type="project" value="InterPro"/>
</dbReference>
<dbReference type="Gene3D" id="3.40.50.12780">
    <property type="entry name" value="N-terminal domain of ligase-like"/>
    <property type="match status" value="1"/>
</dbReference>
<dbReference type="RefSeq" id="WP_088755183.1">
    <property type="nucleotide sequence ID" value="NZ_NJGV01000008.1"/>
</dbReference>